<proteinExistence type="predicted"/>
<evidence type="ECO:0000256" key="5">
    <source>
        <dbReference type="ARBA" id="ARBA00023163"/>
    </source>
</evidence>
<dbReference type="Gene3D" id="3.40.50.2300">
    <property type="match status" value="1"/>
</dbReference>
<dbReference type="SUPFAM" id="SSF52172">
    <property type="entry name" value="CheY-like"/>
    <property type="match status" value="1"/>
</dbReference>
<gene>
    <name evidence="10" type="ORF">WCY31_10000</name>
</gene>
<dbReference type="Proteomes" id="UP001447842">
    <property type="component" value="Chromosome"/>
</dbReference>
<evidence type="ECO:0000256" key="4">
    <source>
        <dbReference type="ARBA" id="ARBA00023125"/>
    </source>
</evidence>
<accession>A0ABZ3H9U9</accession>
<dbReference type="PROSITE" id="PS51755">
    <property type="entry name" value="OMPR_PHOB"/>
    <property type="match status" value="1"/>
</dbReference>
<dbReference type="SUPFAM" id="SSF46894">
    <property type="entry name" value="C-terminal effector domain of the bipartite response regulators"/>
    <property type="match status" value="1"/>
</dbReference>
<keyword evidence="3" id="KW-0805">Transcription regulation</keyword>
<dbReference type="Pfam" id="PF00072">
    <property type="entry name" value="Response_reg"/>
    <property type="match status" value="1"/>
</dbReference>
<dbReference type="CDD" id="cd00383">
    <property type="entry name" value="trans_reg_C"/>
    <property type="match status" value="1"/>
</dbReference>
<evidence type="ECO:0000256" key="3">
    <source>
        <dbReference type="ARBA" id="ARBA00023015"/>
    </source>
</evidence>
<keyword evidence="4 7" id="KW-0238">DNA-binding</keyword>
<dbReference type="InterPro" id="IPR016032">
    <property type="entry name" value="Sig_transdc_resp-reg_C-effctor"/>
</dbReference>
<dbReference type="CDD" id="cd17534">
    <property type="entry name" value="REC_DC-like"/>
    <property type="match status" value="1"/>
</dbReference>
<name>A0ABZ3H9U9_9BACT</name>
<evidence type="ECO:0000259" key="9">
    <source>
        <dbReference type="PROSITE" id="PS51755"/>
    </source>
</evidence>
<keyword evidence="1 6" id="KW-0597">Phosphoprotein</keyword>
<feature type="domain" description="OmpR/PhoB-type" evidence="9">
    <location>
        <begin position="155"/>
        <end position="249"/>
    </location>
</feature>
<dbReference type="PANTHER" id="PTHR48111:SF21">
    <property type="entry name" value="DNA-BINDING DUAL MASTER TRANSCRIPTIONAL REGULATOR RPAA"/>
    <property type="match status" value="1"/>
</dbReference>
<dbReference type="Gene3D" id="1.10.10.10">
    <property type="entry name" value="Winged helix-like DNA-binding domain superfamily/Winged helix DNA-binding domain"/>
    <property type="match status" value="1"/>
</dbReference>
<organism evidence="10 11">
    <name type="scientific">Sulfurimonas diazotrophicus</name>
    <dbReference type="NCBI Taxonomy" id="3131939"/>
    <lineage>
        <taxon>Bacteria</taxon>
        <taxon>Pseudomonadati</taxon>
        <taxon>Campylobacterota</taxon>
        <taxon>Epsilonproteobacteria</taxon>
        <taxon>Campylobacterales</taxon>
        <taxon>Sulfurimonadaceae</taxon>
        <taxon>Sulfurimonas</taxon>
    </lineage>
</organism>
<dbReference type="InterPro" id="IPR039420">
    <property type="entry name" value="WalR-like"/>
</dbReference>
<dbReference type="PANTHER" id="PTHR48111">
    <property type="entry name" value="REGULATOR OF RPOS"/>
    <property type="match status" value="1"/>
</dbReference>
<dbReference type="InterPro" id="IPR001867">
    <property type="entry name" value="OmpR/PhoB-type_DNA-bd"/>
</dbReference>
<dbReference type="PROSITE" id="PS50110">
    <property type="entry name" value="RESPONSE_REGULATORY"/>
    <property type="match status" value="1"/>
</dbReference>
<feature type="DNA-binding region" description="OmpR/PhoB-type" evidence="7">
    <location>
        <begin position="155"/>
        <end position="249"/>
    </location>
</feature>
<evidence type="ECO:0000259" key="8">
    <source>
        <dbReference type="PROSITE" id="PS50110"/>
    </source>
</evidence>
<dbReference type="Pfam" id="PF00486">
    <property type="entry name" value="Trans_reg_C"/>
    <property type="match status" value="1"/>
</dbReference>
<feature type="modified residue" description="4-aspartylphosphate" evidence="6">
    <location>
        <position position="55"/>
    </location>
</feature>
<evidence type="ECO:0000256" key="7">
    <source>
        <dbReference type="PROSITE-ProRule" id="PRU01091"/>
    </source>
</evidence>
<evidence type="ECO:0000313" key="10">
    <source>
        <dbReference type="EMBL" id="XAU14573.1"/>
    </source>
</evidence>
<feature type="domain" description="Response regulatory" evidence="8">
    <location>
        <begin position="5"/>
        <end position="120"/>
    </location>
</feature>
<dbReference type="InterPro" id="IPR001789">
    <property type="entry name" value="Sig_transdc_resp-reg_receiver"/>
</dbReference>
<dbReference type="SMART" id="SM00448">
    <property type="entry name" value="REC"/>
    <property type="match status" value="1"/>
</dbReference>
<keyword evidence="2" id="KW-0902">Two-component regulatory system</keyword>
<evidence type="ECO:0000313" key="11">
    <source>
        <dbReference type="Proteomes" id="UP001447842"/>
    </source>
</evidence>
<reference evidence="10 11" key="1">
    <citation type="submission" date="2024-03" db="EMBL/GenBank/DDBJ databases">
        <title>Sulfurimonas sp. HSL3-1.</title>
        <authorList>
            <person name="Wang S."/>
        </authorList>
    </citation>
    <scope>NUCLEOTIDE SEQUENCE [LARGE SCALE GENOMIC DNA]</scope>
    <source>
        <strain evidence="10 11">HSL3-1</strain>
    </source>
</reference>
<dbReference type="SMART" id="SM00862">
    <property type="entry name" value="Trans_reg_C"/>
    <property type="match status" value="1"/>
</dbReference>
<keyword evidence="5" id="KW-0804">Transcription</keyword>
<sequence length="249" mass="28646">MESYKVMIVEDDPVTAMNLQIALENQGYEVAATVDSSIQAPNKIKVYEPDIVLVDISLQEDADGIELAKYIRERHCLPFIYLTAHSDADIIDEAKQTEPYGYIVKPFDPESLHATIQMAMYKFHVEKEREENFEGLKNDKLNLEKLLYNKKLSDKPIVPFGEDYYLDISVCETFYQGKKIKLTKKENAFMRLLVAQLGLVVSFDQAINYVWEEKGATENSVRTLVWRLRNKLPTDIIQNASGIGYYIED</sequence>
<evidence type="ECO:0000256" key="6">
    <source>
        <dbReference type="PROSITE-ProRule" id="PRU00169"/>
    </source>
</evidence>
<protein>
    <submittedName>
        <fullName evidence="10">Response regulator</fullName>
    </submittedName>
</protein>
<evidence type="ECO:0000256" key="1">
    <source>
        <dbReference type="ARBA" id="ARBA00022553"/>
    </source>
</evidence>
<dbReference type="InterPro" id="IPR036388">
    <property type="entry name" value="WH-like_DNA-bd_sf"/>
</dbReference>
<evidence type="ECO:0000256" key="2">
    <source>
        <dbReference type="ARBA" id="ARBA00023012"/>
    </source>
</evidence>
<keyword evidence="11" id="KW-1185">Reference proteome</keyword>
<dbReference type="RefSeq" id="WP_231018945.1">
    <property type="nucleotide sequence ID" value="NZ_CP147920.1"/>
</dbReference>
<dbReference type="EMBL" id="CP147920">
    <property type="protein sequence ID" value="XAU14573.1"/>
    <property type="molecule type" value="Genomic_DNA"/>
</dbReference>
<dbReference type="InterPro" id="IPR011006">
    <property type="entry name" value="CheY-like_superfamily"/>
</dbReference>